<comment type="caution">
    <text evidence="1">The sequence shown here is derived from an EMBL/GenBank/DDBJ whole genome shotgun (WGS) entry which is preliminary data.</text>
</comment>
<proteinExistence type="predicted"/>
<keyword evidence="2" id="KW-1185">Reference proteome</keyword>
<dbReference type="PROSITE" id="PS51257">
    <property type="entry name" value="PROKAR_LIPOPROTEIN"/>
    <property type="match status" value="1"/>
</dbReference>
<name>A0A6L6YIX9_9BURK</name>
<dbReference type="RefSeq" id="WP_160336054.1">
    <property type="nucleotide sequence ID" value="NZ_CALPCR010000030.1"/>
</dbReference>
<gene>
    <name evidence="1" type="ORF">E5987_10585</name>
</gene>
<dbReference type="OrthoDB" id="9174830at2"/>
<evidence type="ECO:0000313" key="1">
    <source>
        <dbReference type="EMBL" id="MVX57636.1"/>
    </source>
</evidence>
<organism evidence="1 2">
    <name type="scientific">Parasutterella muris</name>
    <dbReference type="NCBI Taxonomy" id="2565572"/>
    <lineage>
        <taxon>Bacteria</taxon>
        <taxon>Pseudomonadati</taxon>
        <taxon>Pseudomonadota</taxon>
        <taxon>Betaproteobacteria</taxon>
        <taxon>Burkholderiales</taxon>
        <taxon>Sutterellaceae</taxon>
        <taxon>Parasutterella</taxon>
    </lineage>
</organism>
<reference evidence="1 2" key="1">
    <citation type="submission" date="2019-12" db="EMBL/GenBank/DDBJ databases">
        <title>Microbes associate with the intestines of laboratory mice.</title>
        <authorList>
            <person name="Navarre W."/>
            <person name="Wong E."/>
        </authorList>
    </citation>
    <scope>NUCLEOTIDE SEQUENCE [LARGE SCALE GENOMIC DNA]</scope>
    <source>
        <strain evidence="1 2">NM82_D38</strain>
    </source>
</reference>
<sequence length="230" mass="26911">MKQESKLFGITILSAAVLGLSACTSYDHKDYPRESWFTQPTQVIEADQFKKVEEPLKVSLVVNYLWEGRPIVTEPFEERPADWREQYGLWFAAERYLEETGLFKIVKEDDKEKQGVMTIDVTRAMDEKTKAAVAAKKADPDKHPEKIVYEYDMTMKMDLSLADGKKFEAVPKTDHMFIGHEDSKERELGQDPKRFTFSYFNNMDFHTEFVRRFYKQMIFEGVKAMEEKGL</sequence>
<evidence type="ECO:0000313" key="2">
    <source>
        <dbReference type="Proteomes" id="UP000472580"/>
    </source>
</evidence>
<evidence type="ECO:0008006" key="3">
    <source>
        <dbReference type="Google" id="ProtNLM"/>
    </source>
</evidence>
<protein>
    <recommendedName>
        <fullName evidence="3">Lipoprotein</fullName>
    </recommendedName>
</protein>
<dbReference type="EMBL" id="WSRP01000039">
    <property type="protein sequence ID" value="MVX57636.1"/>
    <property type="molecule type" value="Genomic_DNA"/>
</dbReference>
<dbReference type="AlphaFoldDB" id="A0A6L6YIX9"/>
<accession>A0A6L6YIX9</accession>
<dbReference type="Proteomes" id="UP000472580">
    <property type="component" value="Unassembled WGS sequence"/>
</dbReference>